<dbReference type="SMART" id="SM00226">
    <property type="entry name" value="LMWPc"/>
    <property type="match status" value="1"/>
</dbReference>
<organism evidence="3 4">
    <name type="scientific">Methanospirillum stamsii</name>
    <dbReference type="NCBI Taxonomy" id="1277351"/>
    <lineage>
        <taxon>Archaea</taxon>
        <taxon>Methanobacteriati</taxon>
        <taxon>Methanobacteriota</taxon>
        <taxon>Stenosarchaea group</taxon>
        <taxon>Methanomicrobia</taxon>
        <taxon>Methanomicrobiales</taxon>
        <taxon>Methanospirillaceae</taxon>
        <taxon>Methanospirillum</taxon>
    </lineage>
</organism>
<comment type="caution">
    <text evidence="3">The sequence shown here is derived from an EMBL/GenBank/DDBJ whole genome shotgun (WGS) entry which is preliminary data.</text>
</comment>
<protein>
    <submittedName>
        <fullName evidence="3">Low molecular weight phosphatase family protein</fullName>
    </submittedName>
</protein>
<dbReference type="CDD" id="cd16345">
    <property type="entry name" value="LMWP_ArsC"/>
    <property type="match status" value="1"/>
</dbReference>
<dbReference type="EMBL" id="QGMZ01000042">
    <property type="protein sequence ID" value="PWR70450.1"/>
    <property type="molecule type" value="Genomic_DNA"/>
</dbReference>
<dbReference type="Gene3D" id="3.40.50.2300">
    <property type="match status" value="1"/>
</dbReference>
<dbReference type="InterPro" id="IPR036196">
    <property type="entry name" value="Ptyr_pPase_sf"/>
</dbReference>
<gene>
    <name evidence="3" type="ORF">DLD82_15720</name>
</gene>
<dbReference type="Proteomes" id="UP000245934">
    <property type="component" value="Unassembled WGS sequence"/>
</dbReference>
<dbReference type="SUPFAM" id="SSF52788">
    <property type="entry name" value="Phosphotyrosine protein phosphatases I"/>
    <property type="match status" value="1"/>
</dbReference>
<accession>A0A2V2MVX9</accession>
<proteinExistence type="predicted"/>
<feature type="domain" description="Phosphotyrosine protein phosphatase I" evidence="2">
    <location>
        <begin position="4"/>
        <end position="133"/>
    </location>
</feature>
<dbReference type="PANTHER" id="PTHR43428">
    <property type="entry name" value="ARSENATE REDUCTASE"/>
    <property type="match status" value="1"/>
</dbReference>
<sequence>MKKTRILFISTHNAIRSQIAEGYLRFRYGDRFESYSAGTQPLPIHPMTIEVMNELGIDISGQQSKEIFIFLDKNIDIAVLLSDKASYACPTFPGATNTIHQEFFNISYHEERKSSFKKEILLLRGEIITWIDENITAGGLFYYI</sequence>
<dbReference type="InterPro" id="IPR023485">
    <property type="entry name" value="Ptyr_pPase"/>
</dbReference>
<dbReference type="GO" id="GO:0046685">
    <property type="term" value="P:response to arsenic-containing substance"/>
    <property type="evidence" value="ECO:0007669"/>
    <property type="project" value="UniProtKB-KW"/>
</dbReference>
<evidence type="ECO:0000313" key="3">
    <source>
        <dbReference type="EMBL" id="PWR70450.1"/>
    </source>
</evidence>
<dbReference type="PANTHER" id="PTHR43428:SF1">
    <property type="entry name" value="ARSENATE REDUCTASE"/>
    <property type="match status" value="1"/>
</dbReference>
<dbReference type="Pfam" id="PF01451">
    <property type="entry name" value="LMWPc"/>
    <property type="match status" value="1"/>
</dbReference>
<evidence type="ECO:0000256" key="1">
    <source>
        <dbReference type="ARBA" id="ARBA00022849"/>
    </source>
</evidence>
<dbReference type="AlphaFoldDB" id="A0A2V2MVX9"/>
<dbReference type="OrthoDB" id="295776at2157"/>
<name>A0A2V2MVX9_9EURY</name>
<evidence type="ECO:0000259" key="2">
    <source>
        <dbReference type="SMART" id="SM00226"/>
    </source>
</evidence>
<reference evidence="3 4" key="1">
    <citation type="submission" date="2018-05" db="EMBL/GenBank/DDBJ databases">
        <title>Draft genome of Methanospirillum stamsii Pt1.</title>
        <authorList>
            <person name="Dueholm M.S."/>
            <person name="Nielsen P.H."/>
            <person name="Bakmann L.F."/>
            <person name="Otzen D.E."/>
        </authorList>
    </citation>
    <scope>NUCLEOTIDE SEQUENCE [LARGE SCALE GENOMIC DNA]</scope>
    <source>
        <strain evidence="3 4">Pt1</strain>
    </source>
</reference>
<keyword evidence="1" id="KW-0059">Arsenical resistance</keyword>
<keyword evidence="4" id="KW-1185">Reference proteome</keyword>
<evidence type="ECO:0000313" key="4">
    <source>
        <dbReference type="Proteomes" id="UP000245934"/>
    </source>
</evidence>